<dbReference type="InterPro" id="IPR052905">
    <property type="entry name" value="LD-transpeptidase_YkuD-like"/>
</dbReference>
<dbReference type="GO" id="GO:0009252">
    <property type="term" value="P:peptidoglycan biosynthetic process"/>
    <property type="evidence" value="ECO:0007669"/>
    <property type="project" value="UniProtKB-UniPathway"/>
</dbReference>
<keyword evidence="3" id="KW-0808">Transferase</keyword>
<dbReference type="GO" id="GO:0004180">
    <property type="term" value="F:carboxypeptidase activity"/>
    <property type="evidence" value="ECO:0007669"/>
    <property type="project" value="UniProtKB-ARBA"/>
</dbReference>
<evidence type="ECO:0000256" key="2">
    <source>
        <dbReference type="ARBA" id="ARBA00005992"/>
    </source>
</evidence>
<dbReference type="AlphaFoldDB" id="A0A5B6TEN0"/>
<protein>
    <submittedName>
        <fullName evidence="10">L,D-transpeptidase family protein</fullName>
    </submittedName>
</protein>
<keyword evidence="11" id="KW-1185">Reference proteome</keyword>
<gene>
    <name evidence="10" type="ORF">FOA19_13920</name>
</gene>
<feature type="domain" description="L,D-TPase catalytic" evidence="9">
    <location>
        <begin position="371"/>
        <end position="551"/>
    </location>
</feature>
<comment type="pathway">
    <text evidence="1 7">Cell wall biogenesis; peptidoglycan biosynthesis.</text>
</comment>
<feature type="transmembrane region" description="Helical" evidence="8">
    <location>
        <begin position="54"/>
        <end position="72"/>
    </location>
</feature>
<comment type="caution">
    <text evidence="10">The sequence shown here is derived from an EMBL/GenBank/DDBJ whole genome shotgun (WGS) entry which is preliminary data.</text>
</comment>
<dbReference type="Gene3D" id="2.40.440.10">
    <property type="entry name" value="L,D-transpeptidase catalytic domain-like"/>
    <property type="match status" value="1"/>
</dbReference>
<dbReference type="Pfam" id="PF20142">
    <property type="entry name" value="Scaffold"/>
    <property type="match status" value="1"/>
</dbReference>
<accession>A0A5B6TEN0</accession>
<comment type="similarity">
    <text evidence="2">Belongs to the YkuD family.</text>
</comment>
<dbReference type="Pfam" id="PF01471">
    <property type="entry name" value="PG_binding_1"/>
    <property type="match status" value="1"/>
</dbReference>
<dbReference type="Pfam" id="PF03734">
    <property type="entry name" value="YkuD"/>
    <property type="match status" value="1"/>
</dbReference>
<keyword evidence="8" id="KW-0472">Membrane</keyword>
<dbReference type="OrthoDB" id="9778545at2"/>
<dbReference type="GO" id="GO:0071555">
    <property type="term" value="P:cell wall organization"/>
    <property type="evidence" value="ECO:0007669"/>
    <property type="project" value="UniProtKB-UniRule"/>
</dbReference>
<dbReference type="UniPathway" id="UPA00219"/>
<evidence type="ECO:0000256" key="8">
    <source>
        <dbReference type="SAM" id="Phobius"/>
    </source>
</evidence>
<dbReference type="SUPFAM" id="SSF141523">
    <property type="entry name" value="L,D-transpeptidase catalytic domain-like"/>
    <property type="match status" value="1"/>
</dbReference>
<keyword evidence="8" id="KW-1133">Transmembrane helix</keyword>
<dbReference type="InterPro" id="IPR005490">
    <property type="entry name" value="LD_TPept_cat_dom"/>
</dbReference>
<organism evidence="10 11">
    <name type="scientific">Rufibacter hautae</name>
    <dbReference type="NCBI Taxonomy" id="2595005"/>
    <lineage>
        <taxon>Bacteria</taxon>
        <taxon>Pseudomonadati</taxon>
        <taxon>Bacteroidota</taxon>
        <taxon>Cytophagia</taxon>
        <taxon>Cytophagales</taxon>
        <taxon>Hymenobacteraceae</taxon>
        <taxon>Rufibacter</taxon>
    </lineage>
</organism>
<evidence type="ECO:0000313" key="10">
    <source>
        <dbReference type="EMBL" id="KAA3438341.1"/>
    </source>
</evidence>
<dbReference type="Proteomes" id="UP000324133">
    <property type="component" value="Unassembled WGS sequence"/>
</dbReference>
<dbReference type="InterPro" id="IPR002477">
    <property type="entry name" value="Peptidoglycan-bd-like"/>
</dbReference>
<feature type="transmembrane region" description="Helical" evidence="8">
    <location>
        <begin position="7"/>
        <end position="27"/>
    </location>
</feature>
<sequence>MHHVTIWCHLYVSTSLLILSNFIRFPALNFSGPGKYKYYNSMIGTTLMKSNRPVLPLFLFFLVGLLVMTACAKSGDKQQKKVALAAAKDFPQQTDSVYVVSFTRSDAEFKKHLDLMKLFYRERQYRFAWFKDGQLVPQAFKFVEVLNKAHEEGLNPQDYARKDLKQMFQNLEQAKNDSVRHKLQEELDVTLTASYFTYASDFYRGTVDPRSMDNIEWEVKKNKIKLNKALQTILKERESRYPYYEFEALHPDYIRLRDALKQYRQVKQQGGWPKIELASKMIKPGDSAAAVLTLRHRILGKPAENTPQSRMYDNALATAVKNFQIRHGLKPDAVVGGETLRVMNIPIEERIDQIIVNMERWRWVPKRFEDRYLFINIPEYMLHVVEKGKDVMNMKVVVGKEMHATPVFSDKLEYIVFYPYWNITPQILEEEIAPAQANNPNYLAKNDMELVKDIGNNKVEVVSPSSVDWYSVDKDFKYRVRQRPGKKNPLGFVKFIFPNEHNVYLHDTPADHLFNQTERGFSHGCIRIEKPFELAQYLLKDQKQWTPSTINAAMHGGQEKYVNLSAKVPVYIVYFTAWVDDKGVVNFRDDIYGHDRDLEMAYFR</sequence>
<feature type="active site" description="Nucleophile" evidence="7">
    <location>
        <position position="525"/>
    </location>
</feature>
<dbReference type="PROSITE" id="PS52029">
    <property type="entry name" value="LD_TPASE"/>
    <property type="match status" value="1"/>
</dbReference>
<evidence type="ECO:0000259" key="9">
    <source>
        <dbReference type="PROSITE" id="PS52029"/>
    </source>
</evidence>
<dbReference type="InterPro" id="IPR038063">
    <property type="entry name" value="Transpep_catalytic_dom"/>
</dbReference>
<keyword evidence="8" id="KW-0812">Transmembrane</keyword>
<evidence type="ECO:0000256" key="6">
    <source>
        <dbReference type="ARBA" id="ARBA00023316"/>
    </source>
</evidence>
<evidence type="ECO:0000256" key="3">
    <source>
        <dbReference type="ARBA" id="ARBA00022679"/>
    </source>
</evidence>
<keyword evidence="5 7" id="KW-0573">Peptidoglycan synthesis</keyword>
<evidence type="ECO:0000256" key="7">
    <source>
        <dbReference type="PROSITE-ProRule" id="PRU01373"/>
    </source>
</evidence>
<dbReference type="Gene3D" id="1.10.101.10">
    <property type="entry name" value="PGBD-like superfamily/PGBD"/>
    <property type="match status" value="1"/>
</dbReference>
<evidence type="ECO:0000313" key="11">
    <source>
        <dbReference type="Proteomes" id="UP000324133"/>
    </source>
</evidence>
<evidence type="ECO:0000256" key="1">
    <source>
        <dbReference type="ARBA" id="ARBA00004752"/>
    </source>
</evidence>
<keyword evidence="4 7" id="KW-0133">Cell shape</keyword>
<dbReference type="GO" id="GO:0008360">
    <property type="term" value="P:regulation of cell shape"/>
    <property type="evidence" value="ECO:0007669"/>
    <property type="project" value="UniProtKB-UniRule"/>
</dbReference>
<name>A0A5B6TEN0_9BACT</name>
<proteinExistence type="inferred from homology"/>
<evidence type="ECO:0000256" key="5">
    <source>
        <dbReference type="ARBA" id="ARBA00022984"/>
    </source>
</evidence>
<dbReference type="InterPro" id="IPR045380">
    <property type="entry name" value="LD_TPept_scaffold_dom"/>
</dbReference>
<dbReference type="EMBL" id="VKKY01000002">
    <property type="protein sequence ID" value="KAA3438341.1"/>
    <property type="molecule type" value="Genomic_DNA"/>
</dbReference>
<dbReference type="SUPFAM" id="SSF47090">
    <property type="entry name" value="PGBD-like"/>
    <property type="match status" value="1"/>
</dbReference>
<dbReference type="InterPro" id="IPR036366">
    <property type="entry name" value="PGBDSf"/>
</dbReference>
<reference evidence="10 11" key="1">
    <citation type="submission" date="2019-07" db="EMBL/GenBank/DDBJ databases">
        <title>Rufibacter sp. nov., isolated from lake sediment.</title>
        <authorList>
            <person name="Qu J.-H."/>
        </authorList>
    </citation>
    <scope>NUCLEOTIDE SEQUENCE [LARGE SCALE GENOMIC DNA]</scope>
    <source>
        <strain evidence="10 11">NBS58-1</strain>
    </source>
</reference>
<dbReference type="InterPro" id="IPR036365">
    <property type="entry name" value="PGBD-like_sf"/>
</dbReference>
<evidence type="ECO:0000256" key="4">
    <source>
        <dbReference type="ARBA" id="ARBA00022960"/>
    </source>
</evidence>
<dbReference type="CDD" id="cd16913">
    <property type="entry name" value="YkuD_like"/>
    <property type="match status" value="1"/>
</dbReference>
<dbReference type="PANTHER" id="PTHR41533:SF2">
    <property type="entry name" value="BLR7131 PROTEIN"/>
    <property type="match status" value="1"/>
</dbReference>
<dbReference type="PANTHER" id="PTHR41533">
    <property type="entry name" value="L,D-TRANSPEPTIDASE HI_1667-RELATED"/>
    <property type="match status" value="1"/>
</dbReference>
<keyword evidence="6 7" id="KW-0961">Cell wall biogenesis/degradation</keyword>
<feature type="active site" description="Proton donor/acceptor" evidence="7">
    <location>
        <position position="506"/>
    </location>
</feature>
<dbReference type="GO" id="GO:0016740">
    <property type="term" value="F:transferase activity"/>
    <property type="evidence" value="ECO:0007669"/>
    <property type="project" value="UniProtKB-KW"/>
</dbReference>